<evidence type="ECO:0000256" key="2">
    <source>
        <dbReference type="ARBA" id="ARBA00022603"/>
    </source>
</evidence>
<evidence type="ECO:0000256" key="6">
    <source>
        <dbReference type="PROSITE-ProRule" id="PRU01023"/>
    </source>
</evidence>
<dbReference type="PANTHER" id="PTHR22807">
    <property type="entry name" value="NOP2 YEAST -RELATED NOL1/NOP2/FMU SUN DOMAIN-CONTAINING"/>
    <property type="match status" value="1"/>
</dbReference>
<keyword evidence="4 6" id="KW-0949">S-adenosyl-L-methionine</keyword>
<evidence type="ECO:0000259" key="7">
    <source>
        <dbReference type="PROSITE" id="PS51686"/>
    </source>
</evidence>
<proteinExistence type="inferred from homology"/>
<comment type="caution">
    <text evidence="8">The sequence shown here is derived from an EMBL/GenBank/DDBJ whole genome shotgun (WGS) entry which is preliminary data.</text>
</comment>
<keyword evidence="5 6" id="KW-0694">RNA-binding</keyword>
<feature type="binding site" evidence="6">
    <location>
        <position position="188"/>
    </location>
    <ligand>
        <name>S-adenosyl-L-methionine</name>
        <dbReference type="ChEBI" id="CHEBI:59789"/>
    </ligand>
</feature>
<dbReference type="OrthoDB" id="9810297at2"/>
<evidence type="ECO:0000256" key="5">
    <source>
        <dbReference type="ARBA" id="ARBA00022884"/>
    </source>
</evidence>
<keyword evidence="1" id="KW-0963">Cytoplasm</keyword>
<feature type="domain" description="SAM-dependent MTase RsmB/NOP-type" evidence="7">
    <location>
        <begin position="25"/>
        <end position="315"/>
    </location>
</feature>
<dbReference type="PRINTS" id="PR02008">
    <property type="entry name" value="RCMTFAMILY"/>
</dbReference>
<dbReference type="Pfam" id="PF17125">
    <property type="entry name" value="Methyltr_RsmF_N"/>
    <property type="match status" value="1"/>
</dbReference>
<evidence type="ECO:0000256" key="3">
    <source>
        <dbReference type="ARBA" id="ARBA00022679"/>
    </source>
</evidence>
<name>A0A347ZVQ4_9CHLR</name>
<evidence type="ECO:0000256" key="1">
    <source>
        <dbReference type="ARBA" id="ARBA00022490"/>
    </source>
</evidence>
<keyword evidence="9" id="KW-1185">Reference proteome</keyword>
<dbReference type="InterPro" id="IPR029063">
    <property type="entry name" value="SAM-dependent_MTases_sf"/>
</dbReference>
<dbReference type="Gene3D" id="3.40.50.150">
    <property type="entry name" value="Vaccinia Virus protein VP39"/>
    <property type="match status" value="1"/>
</dbReference>
<organism evidence="8 9">
    <name type="scientific">Pelolinea submarina</name>
    <dbReference type="NCBI Taxonomy" id="913107"/>
    <lineage>
        <taxon>Bacteria</taxon>
        <taxon>Bacillati</taxon>
        <taxon>Chloroflexota</taxon>
        <taxon>Anaerolineae</taxon>
        <taxon>Anaerolineales</taxon>
        <taxon>Anaerolineaceae</taxon>
        <taxon>Pelolinea</taxon>
    </lineage>
</organism>
<dbReference type="Gene3D" id="3.10.450.720">
    <property type="match status" value="1"/>
</dbReference>
<keyword evidence="2 6" id="KW-0489">Methyltransferase</keyword>
<dbReference type="AlphaFoldDB" id="A0A347ZVQ4"/>
<dbReference type="CDD" id="cd02440">
    <property type="entry name" value="AdoMet_MTases"/>
    <property type="match status" value="1"/>
</dbReference>
<dbReference type="Proteomes" id="UP000256388">
    <property type="component" value="Unassembled WGS sequence"/>
</dbReference>
<evidence type="ECO:0000313" key="8">
    <source>
        <dbReference type="EMBL" id="REG07081.1"/>
    </source>
</evidence>
<dbReference type="InterPro" id="IPR001678">
    <property type="entry name" value="MeTrfase_RsmB-F_NOP2_dom"/>
</dbReference>
<dbReference type="InterPro" id="IPR049560">
    <property type="entry name" value="MeTrfase_RsmB-F_NOP2_cat"/>
</dbReference>
<comment type="similarity">
    <text evidence="6">Belongs to the class I-like SAM-binding methyltransferase superfamily. RsmB/NOP family.</text>
</comment>
<dbReference type="GO" id="GO:0009383">
    <property type="term" value="F:rRNA (cytosine-C5-)-methyltransferase activity"/>
    <property type="evidence" value="ECO:0007669"/>
    <property type="project" value="TreeGrafter"/>
</dbReference>
<dbReference type="EMBL" id="QUMS01000003">
    <property type="protein sequence ID" value="REG07081.1"/>
    <property type="molecule type" value="Genomic_DNA"/>
</dbReference>
<dbReference type="Pfam" id="PF01189">
    <property type="entry name" value="Methyltr_RsmB-F"/>
    <property type="match status" value="1"/>
</dbReference>
<dbReference type="PROSITE" id="PS51686">
    <property type="entry name" value="SAM_MT_RSMB_NOP"/>
    <property type="match status" value="1"/>
</dbReference>
<evidence type="ECO:0000313" key="9">
    <source>
        <dbReference type="Proteomes" id="UP000256388"/>
    </source>
</evidence>
<gene>
    <name evidence="8" type="ORF">DFR64_2285</name>
</gene>
<dbReference type="GO" id="GO:0003723">
    <property type="term" value="F:RNA binding"/>
    <property type="evidence" value="ECO:0007669"/>
    <property type="project" value="UniProtKB-UniRule"/>
</dbReference>
<feature type="binding site" evidence="6">
    <location>
        <position position="143"/>
    </location>
    <ligand>
        <name>S-adenosyl-L-methionine</name>
        <dbReference type="ChEBI" id="CHEBI:59789"/>
    </ligand>
</feature>
<reference evidence="8 9" key="1">
    <citation type="submission" date="2018-08" db="EMBL/GenBank/DDBJ databases">
        <title>Genomic Encyclopedia of Type Strains, Phase IV (KMG-IV): sequencing the most valuable type-strain genomes for metagenomic binning, comparative biology and taxonomic classification.</title>
        <authorList>
            <person name="Goeker M."/>
        </authorList>
    </citation>
    <scope>NUCLEOTIDE SEQUENCE [LARGE SCALE GENOMIC DNA]</scope>
    <source>
        <strain evidence="8 9">DSM 23923</strain>
    </source>
</reference>
<dbReference type="RefSeq" id="WP_116225559.1">
    <property type="nucleotide sequence ID" value="NZ_AP018437.1"/>
</dbReference>
<feature type="active site" description="Nucleophile" evidence="6">
    <location>
        <position position="241"/>
    </location>
</feature>
<protein>
    <submittedName>
        <fullName evidence="8">16S rRNA (Cytosine1407-C5)-methyltransferase</fullName>
    </submittedName>
</protein>
<evidence type="ECO:0000256" key="4">
    <source>
        <dbReference type="ARBA" id="ARBA00022691"/>
    </source>
</evidence>
<dbReference type="GO" id="GO:0070475">
    <property type="term" value="P:rRNA base methylation"/>
    <property type="evidence" value="ECO:0007669"/>
    <property type="project" value="TreeGrafter"/>
</dbReference>
<dbReference type="PANTHER" id="PTHR22807:SF30">
    <property type="entry name" value="28S RRNA (CYTOSINE(4447)-C(5))-METHYLTRANSFERASE-RELATED"/>
    <property type="match status" value="1"/>
</dbReference>
<dbReference type="InterPro" id="IPR031341">
    <property type="entry name" value="Methyltr_RsmF_N"/>
</dbReference>
<comment type="caution">
    <text evidence="6">Lacks conserved residue(s) required for the propagation of feature annotation.</text>
</comment>
<accession>A0A347ZVQ4</accession>
<sequence>MAKTTPELYTFDWLARSQPELYARVQAAQDQALDLSLRVNTLKSDAQPAMEKWAELYGWQSQGVPYCPSGFWIGQPEITPSSTIEHRLGYYYIQEAASMLPPELFNFSDLPHPLILDMAASPGGKTIHLADRSGDKGFIVANDASRGRLSALRIVLQTWGVINQAVTCLPGEQIGALAPGRFDAVLLDAPCSMQGLRASESHKARSITLTEVEALAERQTRLLESALRAVKVGGQVVYSTCTLTPQEDEGVLAALLKQFPGCFHIVDIQQRLPQPAPGLTQFMDKNFPAEVAHAARLWPHIFGTAGFFAAKLVKDNSLPDPPAEPYLRAGKTPQVKVPLPVETQGITNYLSDLYGFDLGAQMQAQSLKIVEVNGQLSLLGERLDAACADLPWQSSGMALGKALPEGWQPSHEFVSRFGDCFTSGVLTLEDKYLPAWLRGEDIRGYATDASLRGSVVALRDTHGRNLGRAKLLDGRLKNLLPTRLF</sequence>
<dbReference type="SUPFAM" id="SSF53335">
    <property type="entry name" value="S-adenosyl-L-methionine-dependent methyltransferases"/>
    <property type="match status" value="1"/>
</dbReference>
<dbReference type="InterPro" id="IPR023267">
    <property type="entry name" value="RCMT"/>
</dbReference>
<keyword evidence="3 6" id="KW-0808">Transferase</keyword>